<dbReference type="InterPro" id="IPR036291">
    <property type="entry name" value="NAD(P)-bd_dom_sf"/>
</dbReference>
<dbReference type="NCBIfam" id="NF006929">
    <property type="entry name" value="PRK09414.1"/>
    <property type="match status" value="1"/>
</dbReference>
<protein>
    <recommendedName>
        <fullName evidence="6">Glutamate dehydrogenase</fullName>
    </recommendedName>
</protein>
<dbReference type="GO" id="GO:0006537">
    <property type="term" value="P:glutamate biosynthetic process"/>
    <property type="evidence" value="ECO:0007669"/>
    <property type="project" value="TreeGrafter"/>
</dbReference>
<evidence type="ECO:0000256" key="2">
    <source>
        <dbReference type="ARBA" id="ARBA00006382"/>
    </source>
</evidence>
<dbReference type="SUPFAM" id="SSF53223">
    <property type="entry name" value="Aminoacid dehydrogenase-like, N-terminal domain"/>
    <property type="match status" value="1"/>
</dbReference>
<evidence type="ECO:0000313" key="12">
    <source>
        <dbReference type="EMBL" id="SLK07476.1"/>
    </source>
</evidence>
<comment type="subunit">
    <text evidence="3">Homohexamer.</text>
</comment>
<dbReference type="AlphaFoldDB" id="A0A1U6IHH4"/>
<reference evidence="13" key="1">
    <citation type="submission" date="2017-02" db="EMBL/GenBank/DDBJ databases">
        <authorList>
            <person name="Varghese N."/>
            <person name="Submissions S."/>
        </authorList>
    </citation>
    <scope>NUCLEOTIDE SEQUENCE [LARGE SCALE GENOMIC DNA]</scope>
    <source>
        <strain evidence="13">SM117</strain>
    </source>
</reference>
<dbReference type="PIRSF" id="PIRSF000185">
    <property type="entry name" value="Glu_DH"/>
    <property type="match status" value="1"/>
</dbReference>
<dbReference type="Gene3D" id="3.40.50.720">
    <property type="entry name" value="NAD(P)-binding Rossmann-like Domain"/>
    <property type="match status" value="1"/>
</dbReference>
<feature type="binding site" evidence="8">
    <location>
        <position position="94"/>
    </location>
    <ligand>
        <name>substrate</name>
    </ligand>
</feature>
<evidence type="ECO:0000259" key="11">
    <source>
        <dbReference type="SMART" id="SM00839"/>
    </source>
</evidence>
<dbReference type="FunFam" id="1.10.285.10:FF:000001">
    <property type="entry name" value="Glutamate dehydrogenase"/>
    <property type="match status" value="1"/>
</dbReference>
<dbReference type="InterPro" id="IPR006095">
    <property type="entry name" value="Glu/Leu/Phe/Val/Trp_DH"/>
</dbReference>
<proteinExistence type="inferred from homology"/>
<dbReference type="RefSeq" id="WP_054946139.1">
    <property type="nucleotide sequence ID" value="NZ_FVZE01000006.1"/>
</dbReference>
<dbReference type="InterPro" id="IPR006096">
    <property type="entry name" value="Glu/Leu/Phe/Val/Trp_DH_C"/>
</dbReference>
<dbReference type="InterPro" id="IPR033524">
    <property type="entry name" value="Glu/Leu/Phe/Val_DH_AS"/>
</dbReference>
<dbReference type="EMBL" id="FVZE01000006">
    <property type="protein sequence ID" value="SLK07476.1"/>
    <property type="molecule type" value="Genomic_DNA"/>
</dbReference>
<keyword evidence="8" id="KW-0547">Nucleotide-binding</keyword>
<dbReference type="PRINTS" id="PR00082">
    <property type="entry name" value="GLFDHDRGNASE"/>
</dbReference>
<feature type="domain" description="Glutamate/phenylalanine/leucine/valine/L-tryptophan dehydrogenase C-terminal" evidence="11">
    <location>
        <begin position="206"/>
        <end position="449"/>
    </location>
</feature>
<feature type="binding site" evidence="8">
    <location>
        <position position="213"/>
    </location>
    <ligand>
        <name>NAD(+)</name>
        <dbReference type="ChEBI" id="CHEBI:57540"/>
    </ligand>
</feature>
<feature type="active site" description="Proton donor" evidence="7">
    <location>
        <position position="130"/>
    </location>
</feature>
<keyword evidence="4 6" id="KW-0560">Oxidoreductase</keyword>
<dbReference type="InterPro" id="IPR046346">
    <property type="entry name" value="Aminoacid_DH-like_N_sf"/>
</dbReference>
<evidence type="ECO:0000256" key="3">
    <source>
        <dbReference type="ARBA" id="ARBA00011643"/>
    </source>
</evidence>
<organism evidence="12 13">
    <name type="scientific">Novosphingobium mathurense</name>
    <dbReference type="NCBI Taxonomy" id="428990"/>
    <lineage>
        <taxon>Bacteria</taxon>
        <taxon>Pseudomonadati</taxon>
        <taxon>Pseudomonadota</taxon>
        <taxon>Alphaproteobacteria</taxon>
        <taxon>Sphingomonadales</taxon>
        <taxon>Sphingomonadaceae</taxon>
        <taxon>Novosphingobium</taxon>
    </lineage>
</organism>
<evidence type="ECO:0000256" key="9">
    <source>
        <dbReference type="PIRSR" id="PIRSR000185-3"/>
    </source>
</evidence>
<feature type="site" description="Important for catalysis" evidence="9">
    <location>
        <position position="170"/>
    </location>
</feature>
<accession>A0A1U6IHH4</accession>
<keyword evidence="13" id="KW-1185">Reference proteome</keyword>
<keyword evidence="8" id="KW-0520">NAD</keyword>
<evidence type="ECO:0000256" key="10">
    <source>
        <dbReference type="RuleBase" id="RU004417"/>
    </source>
</evidence>
<dbReference type="Gene3D" id="1.10.285.10">
    <property type="entry name" value="Glutamate Dehydrogenase, chain A, domain 3"/>
    <property type="match status" value="2"/>
</dbReference>
<dbReference type="Pfam" id="PF02812">
    <property type="entry name" value="ELFV_dehydrog_N"/>
    <property type="match status" value="1"/>
</dbReference>
<sequence>MAVTDHVDFNAFMEGVKRRNPYQPEFVQAVQEVAEDIFEFIADKEQYHEQQILRRIAEPDRVVSFRVCWEDDNGNIRVQRGWRVQNNNAIGPYKGGLRFHPSVNESVLKFLAFEQTFKNALTGLPMGGGKGGSNFNPKGKSVREIMRFCQSFMTELYRHIGADVDVPAGDIGVGGREIGYMFGQYKRITNHFTGVLTGKGLEYGGSLIRPEATGYGAVYFLGEMLAARGLDLDGKIAVISGSGNVATHAAEKIVHMGGKPVTLSDSGGFIYDPDGLTLDKINWVKHHKTHRRGRISEYVDEFKGASYHEGKTPWNVACDVALPCATQNELNGADARALVANGCIAVSEGANMPSDLEAVHVFKDAKIMFAPGKAANAGGVAVSGLEMSQNSGRRPWTEAELQQMLKDIMSGIHSRCLTYGERGGGYVDYVRGANIAGFKKVADAMLAFGVV</sequence>
<dbReference type="SMART" id="SM00839">
    <property type="entry name" value="ELFV_dehydrog"/>
    <property type="match status" value="1"/>
</dbReference>
<dbReference type="Gene3D" id="3.40.50.10860">
    <property type="entry name" value="Leucine Dehydrogenase, chain A, domain 1"/>
    <property type="match status" value="1"/>
</dbReference>
<comment type="catalytic activity">
    <reaction evidence="5">
        <text>L-glutamate + NADP(+) + H2O = 2-oxoglutarate + NH4(+) + NADPH + H(+)</text>
        <dbReference type="Rhea" id="RHEA:11612"/>
        <dbReference type="ChEBI" id="CHEBI:15377"/>
        <dbReference type="ChEBI" id="CHEBI:15378"/>
        <dbReference type="ChEBI" id="CHEBI:16810"/>
        <dbReference type="ChEBI" id="CHEBI:28938"/>
        <dbReference type="ChEBI" id="CHEBI:29985"/>
        <dbReference type="ChEBI" id="CHEBI:57783"/>
        <dbReference type="ChEBI" id="CHEBI:58349"/>
        <dbReference type="EC" id="1.4.1.4"/>
    </reaction>
</comment>
<feature type="binding site" evidence="8">
    <location>
        <position position="244"/>
    </location>
    <ligand>
        <name>NAD(+)</name>
        <dbReference type="ChEBI" id="CHEBI:57540"/>
    </ligand>
</feature>
<dbReference type="STRING" id="428990.SAMN06295987_106255"/>
<comment type="function">
    <text evidence="1">Catalyzes the reversible oxidative deamination of glutamate to alpha-ketoglutarate and ammonia.</text>
</comment>
<evidence type="ECO:0000256" key="5">
    <source>
        <dbReference type="ARBA" id="ARBA00048584"/>
    </source>
</evidence>
<dbReference type="PANTHER" id="PTHR43571:SF1">
    <property type="entry name" value="NADP-SPECIFIC GLUTAMATE DEHYDROGENASE 1-RELATED"/>
    <property type="match status" value="1"/>
</dbReference>
<name>A0A1U6IHH4_9SPHN</name>
<dbReference type="InterPro" id="IPR006097">
    <property type="entry name" value="Glu/Leu/Phe/Val/Trp_DH_dimer"/>
</dbReference>
<dbReference type="GO" id="GO:0000166">
    <property type="term" value="F:nucleotide binding"/>
    <property type="evidence" value="ECO:0007669"/>
    <property type="project" value="UniProtKB-KW"/>
</dbReference>
<dbReference type="GO" id="GO:0004354">
    <property type="term" value="F:glutamate dehydrogenase (NADP+) activity"/>
    <property type="evidence" value="ECO:0007669"/>
    <property type="project" value="UniProtKB-EC"/>
</dbReference>
<dbReference type="PROSITE" id="PS00074">
    <property type="entry name" value="GLFV_DEHYDROGENASE"/>
    <property type="match status" value="1"/>
</dbReference>
<feature type="binding site" evidence="8">
    <location>
        <position position="383"/>
    </location>
    <ligand>
        <name>substrate</name>
    </ligand>
</feature>
<dbReference type="Proteomes" id="UP000190989">
    <property type="component" value="Unassembled WGS sequence"/>
</dbReference>
<dbReference type="Pfam" id="PF00208">
    <property type="entry name" value="ELFV_dehydrog"/>
    <property type="match status" value="1"/>
</dbReference>
<feature type="binding site" evidence="8">
    <location>
        <position position="115"/>
    </location>
    <ligand>
        <name>substrate</name>
    </ligand>
</feature>
<dbReference type="GO" id="GO:0005829">
    <property type="term" value="C:cytosol"/>
    <property type="evidence" value="ECO:0007669"/>
    <property type="project" value="TreeGrafter"/>
</dbReference>
<dbReference type="SUPFAM" id="SSF51735">
    <property type="entry name" value="NAD(P)-binding Rossmann-fold domains"/>
    <property type="match status" value="1"/>
</dbReference>
<gene>
    <name evidence="12" type="ORF">SAMN06295987_106255</name>
</gene>
<dbReference type="InterPro" id="IPR033922">
    <property type="entry name" value="NAD_bind_Glu_DH"/>
</dbReference>
<evidence type="ECO:0000256" key="8">
    <source>
        <dbReference type="PIRSR" id="PIRSR000185-2"/>
    </source>
</evidence>
<dbReference type="FunFam" id="3.40.50.720:FF:000030">
    <property type="entry name" value="Glutamate dehydrogenase"/>
    <property type="match status" value="1"/>
</dbReference>
<evidence type="ECO:0000256" key="4">
    <source>
        <dbReference type="ARBA" id="ARBA00023002"/>
    </source>
</evidence>
<comment type="similarity">
    <text evidence="2 6 10">Belongs to the Glu/Leu/Phe/Val dehydrogenases family.</text>
</comment>
<dbReference type="InterPro" id="IPR050724">
    <property type="entry name" value="Glu_Leu_Phe_Val_DH"/>
</dbReference>
<feature type="binding site" evidence="8">
    <location>
        <position position="169"/>
    </location>
    <ligand>
        <name>substrate</name>
    </ligand>
</feature>
<dbReference type="InterPro" id="IPR014362">
    <property type="entry name" value="Glu_DH"/>
</dbReference>
<dbReference type="PANTHER" id="PTHR43571">
    <property type="entry name" value="NADP-SPECIFIC GLUTAMATE DEHYDROGENASE 1-RELATED"/>
    <property type="match status" value="1"/>
</dbReference>
<dbReference type="CDD" id="cd05313">
    <property type="entry name" value="NAD_bind_2_Glu_DH"/>
    <property type="match status" value="1"/>
</dbReference>
<evidence type="ECO:0000256" key="7">
    <source>
        <dbReference type="PIRSR" id="PIRSR000185-1"/>
    </source>
</evidence>
<evidence type="ECO:0000256" key="1">
    <source>
        <dbReference type="ARBA" id="ARBA00003868"/>
    </source>
</evidence>
<evidence type="ECO:0000256" key="6">
    <source>
        <dbReference type="PIRNR" id="PIRNR000185"/>
    </source>
</evidence>
<feature type="binding site" evidence="8">
    <location>
        <position position="118"/>
    </location>
    <ligand>
        <name>substrate</name>
    </ligand>
</feature>
<dbReference type="FunFam" id="3.40.50.10860:FF:000002">
    <property type="entry name" value="Glutamate dehydrogenase"/>
    <property type="match status" value="1"/>
</dbReference>
<evidence type="ECO:0000313" key="13">
    <source>
        <dbReference type="Proteomes" id="UP000190989"/>
    </source>
</evidence>